<feature type="domain" description="FYVE-type" evidence="7">
    <location>
        <begin position="54"/>
        <end position="114"/>
    </location>
</feature>
<feature type="region of interest" description="Disordered" evidence="6">
    <location>
        <begin position="253"/>
        <end position="294"/>
    </location>
</feature>
<feature type="compositionally biased region" description="Polar residues" evidence="6">
    <location>
        <begin position="832"/>
        <end position="847"/>
    </location>
</feature>
<organism evidence="8">
    <name type="scientific">Aphanomyces astaci</name>
    <name type="common">Crayfish plague agent</name>
    <dbReference type="NCBI Taxonomy" id="112090"/>
    <lineage>
        <taxon>Eukaryota</taxon>
        <taxon>Sar</taxon>
        <taxon>Stramenopiles</taxon>
        <taxon>Oomycota</taxon>
        <taxon>Saprolegniomycetes</taxon>
        <taxon>Saprolegniales</taxon>
        <taxon>Verrucalvaceae</taxon>
        <taxon>Aphanomyces</taxon>
    </lineage>
</organism>
<feature type="region of interest" description="Disordered" evidence="6">
    <location>
        <begin position="1"/>
        <end position="21"/>
    </location>
</feature>
<gene>
    <name evidence="8" type="ORF">H257_15864</name>
</gene>
<dbReference type="SMART" id="SM00064">
    <property type="entry name" value="FYVE"/>
    <property type="match status" value="1"/>
</dbReference>
<feature type="coiled-coil region" evidence="5">
    <location>
        <begin position="169"/>
        <end position="234"/>
    </location>
</feature>
<keyword evidence="5" id="KW-0175">Coiled coil</keyword>
<feature type="region of interest" description="Disordered" evidence="6">
    <location>
        <begin position="822"/>
        <end position="847"/>
    </location>
</feature>
<dbReference type="RefSeq" id="XP_009842429.1">
    <property type="nucleotide sequence ID" value="XM_009844127.1"/>
</dbReference>
<accession>W4FKY7</accession>
<proteinExistence type="predicted"/>
<dbReference type="InterPro" id="IPR017455">
    <property type="entry name" value="Znf_FYVE-rel"/>
</dbReference>
<dbReference type="PANTHER" id="PTHR43102">
    <property type="entry name" value="SLR1143 PROTEIN"/>
    <property type="match status" value="1"/>
</dbReference>
<dbReference type="Gene3D" id="3.30.40.10">
    <property type="entry name" value="Zinc/RING finger domain, C3HC4 (zinc finger)"/>
    <property type="match status" value="1"/>
</dbReference>
<dbReference type="InterPro" id="IPR013083">
    <property type="entry name" value="Znf_RING/FYVE/PHD"/>
</dbReference>
<evidence type="ECO:0000259" key="7">
    <source>
        <dbReference type="PROSITE" id="PS50178"/>
    </source>
</evidence>
<dbReference type="OrthoDB" id="71118at2759"/>
<keyword evidence="1" id="KW-0479">Metal-binding</keyword>
<evidence type="ECO:0000256" key="6">
    <source>
        <dbReference type="SAM" id="MobiDB-lite"/>
    </source>
</evidence>
<evidence type="ECO:0000256" key="2">
    <source>
        <dbReference type="ARBA" id="ARBA00022771"/>
    </source>
</evidence>
<dbReference type="AlphaFoldDB" id="W4FKY7"/>
<evidence type="ECO:0000256" key="4">
    <source>
        <dbReference type="PROSITE-ProRule" id="PRU00091"/>
    </source>
</evidence>
<dbReference type="VEuPathDB" id="FungiDB:H257_15864"/>
<dbReference type="PANTHER" id="PTHR43102:SF2">
    <property type="entry name" value="GAF DOMAIN-CONTAINING PROTEIN"/>
    <property type="match status" value="1"/>
</dbReference>
<feature type="compositionally biased region" description="Pro residues" evidence="6">
    <location>
        <begin position="271"/>
        <end position="280"/>
    </location>
</feature>
<dbReference type="Pfam" id="PF01363">
    <property type="entry name" value="FYVE"/>
    <property type="match status" value="1"/>
</dbReference>
<evidence type="ECO:0000313" key="8">
    <source>
        <dbReference type="EMBL" id="ETV68130.1"/>
    </source>
</evidence>
<dbReference type="InterPro" id="IPR000306">
    <property type="entry name" value="Znf_FYVE"/>
</dbReference>
<name>W4FKY7_APHAT</name>
<sequence length="847" mass="93752">MLLRSQSSSIEGSYHVGSSGDAMTPPLSSTYNFGTDDMLIDPRLFVSQAQWVDKSTRSRCLVCVRDFNPVWRKKHTCRMCGDVVCSRCSVHKHVDLPLKDNLFRICTWCFLRVRQSPPTLVAVAAVKEIDDDQFLDSDYTRSTEDVDDDQSEDDGMMYNVVEDFVDPDLELLKMREQELEAQVKASRLKVDALEAQIQESERHVNLTTKQQRELAEARALIADLQRQLQEKETAHYTARMTIHEDAFHHRMSLTGSTSSSRRPSSAVAPPLRHPPPPPSAPSATSVNTTSHEEDAARLRRQLAKMTRQMTQAGLNVADDIPYEEAKQRVAEISRRMQEIGSAEVVVLDNPRQQAALRKEYFQLEQDMEKYNTALMVSDEYMAEQAAVAKRWEDRHAVANEAALRTLRSCVPVDMAMLSEKQLTAQLNSPDLARKLKRANVLGLCRMDPSTIQRMHPSLVEGYRVVGLSVLERRALHVVLAAPMAEWKKQAKDELAKRKLAWAVKLRDALVAAMATYDSHLGHATEATHVCNQRHQCPVTLEAKARALYATDLGYPQDAVYYVHEVVQATSSSSPSDPPSQRDDAATEGGTQERLALVKRHYKGNVLQVTQAMGAIEEMNATLLALAAAETALVLQHGKDTERLAALVLSARDAIASMAKRSGICLVGKRDRAKDKVDCRSSVEASVAQMLAAYVDDMRDEMEVHMLCVDPVHKCVAWLQALASLVPDVKARNAAKMIETGEAMAGHSAGVKRTSWKDIKVGATGVHADGKARLRSCPATLPPHKAAGNGVKPGPPLNFLEELKKAKAAKASTPANDMLAKIRARRNSKAESTEQSSSDRTTKFANTA</sequence>
<dbReference type="GO" id="GO:0008270">
    <property type="term" value="F:zinc ion binding"/>
    <property type="evidence" value="ECO:0007669"/>
    <property type="project" value="UniProtKB-KW"/>
</dbReference>
<evidence type="ECO:0000256" key="1">
    <source>
        <dbReference type="ARBA" id="ARBA00022723"/>
    </source>
</evidence>
<dbReference type="PROSITE" id="PS50178">
    <property type="entry name" value="ZF_FYVE"/>
    <property type="match status" value="1"/>
</dbReference>
<dbReference type="GeneID" id="20817860"/>
<dbReference type="EMBL" id="KI913189">
    <property type="protein sequence ID" value="ETV68130.1"/>
    <property type="molecule type" value="Genomic_DNA"/>
</dbReference>
<protein>
    <recommendedName>
        <fullName evidence="7">FYVE-type domain-containing protein</fullName>
    </recommendedName>
</protein>
<reference evidence="8" key="1">
    <citation type="submission" date="2013-12" db="EMBL/GenBank/DDBJ databases">
        <title>The Genome Sequence of Aphanomyces astaci APO3.</title>
        <authorList>
            <consortium name="The Broad Institute Genomics Platform"/>
            <person name="Russ C."/>
            <person name="Tyler B."/>
            <person name="van West P."/>
            <person name="Dieguez-Uribeondo J."/>
            <person name="Young S.K."/>
            <person name="Zeng Q."/>
            <person name="Gargeya S."/>
            <person name="Fitzgerald M."/>
            <person name="Abouelleil A."/>
            <person name="Alvarado L."/>
            <person name="Chapman S.B."/>
            <person name="Gainer-Dewar J."/>
            <person name="Goldberg J."/>
            <person name="Griggs A."/>
            <person name="Gujja S."/>
            <person name="Hansen M."/>
            <person name="Howarth C."/>
            <person name="Imamovic A."/>
            <person name="Ireland A."/>
            <person name="Larimer J."/>
            <person name="McCowan C."/>
            <person name="Murphy C."/>
            <person name="Pearson M."/>
            <person name="Poon T.W."/>
            <person name="Priest M."/>
            <person name="Roberts A."/>
            <person name="Saif S."/>
            <person name="Shea T."/>
            <person name="Sykes S."/>
            <person name="Wortman J."/>
            <person name="Nusbaum C."/>
            <person name="Birren B."/>
        </authorList>
    </citation>
    <scope>NUCLEOTIDE SEQUENCE [LARGE SCALE GENOMIC DNA]</scope>
    <source>
        <strain evidence="8">APO3</strain>
    </source>
</reference>
<dbReference type="SUPFAM" id="SSF57903">
    <property type="entry name" value="FYVE/PHD zinc finger"/>
    <property type="match status" value="1"/>
</dbReference>
<dbReference type="InterPro" id="IPR011011">
    <property type="entry name" value="Znf_FYVE_PHD"/>
</dbReference>
<feature type="compositionally biased region" description="Low complexity" evidence="6">
    <location>
        <begin position="253"/>
        <end position="270"/>
    </location>
</feature>
<keyword evidence="3" id="KW-0862">Zinc</keyword>
<evidence type="ECO:0000256" key="5">
    <source>
        <dbReference type="SAM" id="Coils"/>
    </source>
</evidence>
<keyword evidence="2 4" id="KW-0863">Zinc-finger</keyword>
<feature type="region of interest" description="Disordered" evidence="6">
    <location>
        <begin position="569"/>
        <end position="588"/>
    </location>
</feature>
<evidence type="ECO:0000256" key="3">
    <source>
        <dbReference type="ARBA" id="ARBA00022833"/>
    </source>
</evidence>
<feature type="compositionally biased region" description="Polar residues" evidence="6">
    <location>
        <begin position="1"/>
        <end position="11"/>
    </location>
</feature>